<evidence type="ECO:0000259" key="4">
    <source>
        <dbReference type="PROSITE" id="PS50887"/>
    </source>
</evidence>
<keyword evidence="1" id="KW-1133">Transmembrane helix</keyword>
<dbReference type="InterPro" id="IPR029787">
    <property type="entry name" value="Nucleotide_cyclase"/>
</dbReference>
<dbReference type="PROSITE" id="PS50112">
    <property type="entry name" value="PAS"/>
    <property type="match status" value="1"/>
</dbReference>
<dbReference type="InterPro" id="IPR029150">
    <property type="entry name" value="dCache_3"/>
</dbReference>
<protein>
    <submittedName>
        <fullName evidence="5">EAL domain-containing protein</fullName>
    </submittedName>
</protein>
<evidence type="ECO:0000313" key="6">
    <source>
        <dbReference type="Proteomes" id="UP001319882"/>
    </source>
</evidence>
<organism evidence="5 6">
    <name type="scientific">Vreelandella malpeensis</name>
    <dbReference type="NCBI Taxonomy" id="1172368"/>
    <lineage>
        <taxon>Bacteria</taxon>
        <taxon>Pseudomonadati</taxon>
        <taxon>Pseudomonadota</taxon>
        <taxon>Gammaproteobacteria</taxon>
        <taxon>Oceanospirillales</taxon>
        <taxon>Halomonadaceae</taxon>
        <taxon>Vreelandella</taxon>
    </lineage>
</organism>
<dbReference type="InterPro" id="IPR052155">
    <property type="entry name" value="Biofilm_reg_signaling"/>
</dbReference>
<dbReference type="EMBL" id="WHVL01000002">
    <property type="protein sequence ID" value="MCB8888701.1"/>
    <property type="molecule type" value="Genomic_DNA"/>
</dbReference>
<dbReference type="Pfam" id="PF00563">
    <property type="entry name" value="EAL"/>
    <property type="match status" value="1"/>
</dbReference>
<evidence type="ECO:0000259" key="2">
    <source>
        <dbReference type="PROSITE" id="PS50112"/>
    </source>
</evidence>
<dbReference type="Proteomes" id="UP001319882">
    <property type="component" value="Unassembled WGS sequence"/>
</dbReference>
<evidence type="ECO:0000313" key="5">
    <source>
        <dbReference type="EMBL" id="MCB8888701.1"/>
    </source>
</evidence>
<reference evidence="5 6" key="1">
    <citation type="journal article" date="2021" name="Sci. Rep.">
        <title>Genome analysis of a halophilic bacterium Halomonas malpeensis YU-PRIM-29(T) reveals its exopolysaccharide and pigment producing capabilities.</title>
        <authorList>
            <person name="Athmika"/>
            <person name="Ghate S.D."/>
            <person name="Arun A.B."/>
            <person name="Rao S.S."/>
            <person name="Kumar S.T.A."/>
            <person name="Kandiyil M.K."/>
            <person name="Saptami K."/>
            <person name="Rekha P.D."/>
        </authorList>
    </citation>
    <scope>NUCLEOTIDE SEQUENCE [LARGE SCALE GENOMIC DNA]</scope>
    <source>
        <strain evidence="6">prim 29</strain>
    </source>
</reference>
<feature type="domain" description="PAS" evidence="2">
    <location>
        <begin position="404"/>
        <end position="459"/>
    </location>
</feature>
<evidence type="ECO:0000259" key="3">
    <source>
        <dbReference type="PROSITE" id="PS50883"/>
    </source>
</evidence>
<feature type="transmembrane region" description="Helical" evidence="1">
    <location>
        <begin position="12"/>
        <end position="37"/>
    </location>
</feature>
<dbReference type="PROSITE" id="PS50887">
    <property type="entry name" value="GGDEF"/>
    <property type="match status" value="1"/>
</dbReference>
<dbReference type="PANTHER" id="PTHR44757">
    <property type="entry name" value="DIGUANYLATE CYCLASE DGCP"/>
    <property type="match status" value="1"/>
</dbReference>
<dbReference type="Gene3D" id="3.20.20.450">
    <property type="entry name" value="EAL domain"/>
    <property type="match status" value="1"/>
</dbReference>
<feature type="domain" description="GGDEF" evidence="4">
    <location>
        <begin position="555"/>
        <end position="688"/>
    </location>
</feature>
<gene>
    <name evidence="5" type="ORF">GEV37_06185</name>
</gene>
<sequence>MQATATRRAPRWLSLTWRVVALSSLLLLALVALFVWLGQHFLTQQLESTRLQHHERQQREIRLAMQRSSDGLRQLAGLTAAAPELGNALLDNDNDELDDLLSAQWPALQLEGGVDNIYIYNRAGEQVIHFGISGGTPLFPARRWIDDVLNTEAPITTLRCALACQQFAAVPVLLDGESRGVVIFTRDLADVMREVKAVSGSEIALMVTGNLENEAQPQGPRIPEWNGQIIALTRVEQTLPILQAAAADAPIYQLVNAPYSAHHDNRYLEVSAVYMQDDSDWRSTGYFLLVADTSLAMISIQAATQGLLLVGVIGWLLAELLLLIILLRPMARLRGVADLLPTLARGEFEQVRERLLPSRSHWKNEIDVLEEATRTLSMQLQTLQGHVNERNSELSTRIDELARERDFVNGLLNTAQVFIVAQDKQGCIRLANSYTYQALGLEESNLVGRRFDDVFNHPQPVSSAPWSTGIPQRPLPEESTFRVCTRQLATAVWYHASLGQTGAATLARISVGLDITERKAAEARLTWLAERDTTTELYNRRYFQDALMATLAQHAEVAVLLLDLDRFKEINELSGHHVGDRLLKDVAFTLSANLGQRSTIARLGGDEFALLMTDINSEQAIKVAEYVIQLINAIEFSAAGRKHHIGASVGIALFPMHGQTPEDLLASADIAMYKAKERGSPHWHLLSMVENAKDELQERVYWIERIRQALEHDEFEIWVQPIVRLDDRSVKHFEVLLRMRNADTSLVTPAHFIPVAEQSGLITQVDRWVIRHSLQALHALQGRGISLSVNLSGQSLHDHGLPQYLMDEFQESQADPHHLILEVTETAAITDFSVAHNVLQKFRQLGCRTALDDFGVGFSSFHYLGQLPVDYIKIDGSFIRNLLVNPDSHTIVKAISDIAKGFGKQTIAEFVDQEELLPLLQEHGIHYAQGYHLGRPMPLALLLEGRVHE</sequence>
<feature type="transmembrane region" description="Helical" evidence="1">
    <location>
        <begin position="307"/>
        <end position="327"/>
    </location>
</feature>
<keyword evidence="1" id="KW-0472">Membrane</keyword>
<dbReference type="RefSeq" id="WP_227389370.1">
    <property type="nucleotide sequence ID" value="NZ_JBHSCJ010000010.1"/>
</dbReference>
<evidence type="ECO:0000256" key="1">
    <source>
        <dbReference type="SAM" id="Phobius"/>
    </source>
</evidence>
<dbReference type="InterPro" id="IPR000014">
    <property type="entry name" value="PAS"/>
</dbReference>
<dbReference type="InterPro" id="IPR000160">
    <property type="entry name" value="GGDEF_dom"/>
</dbReference>
<comment type="caution">
    <text evidence="5">The sequence shown here is derived from an EMBL/GenBank/DDBJ whole genome shotgun (WGS) entry which is preliminary data.</text>
</comment>
<dbReference type="CDD" id="cd01949">
    <property type="entry name" value="GGDEF"/>
    <property type="match status" value="1"/>
</dbReference>
<accession>A0ABS8DQW3</accession>
<name>A0ABS8DQW3_9GAMM</name>
<dbReference type="CDD" id="cd01948">
    <property type="entry name" value="EAL"/>
    <property type="match status" value="1"/>
</dbReference>
<dbReference type="PANTHER" id="PTHR44757:SF2">
    <property type="entry name" value="BIOFILM ARCHITECTURE MAINTENANCE PROTEIN MBAA"/>
    <property type="match status" value="1"/>
</dbReference>
<dbReference type="PROSITE" id="PS50883">
    <property type="entry name" value="EAL"/>
    <property type="match status" value="1"/>
</dbReference>
<dbReference type="Gene3D" id="3.30.70.270">
    <property type="match status" value="1"/>
</dbReference>
<dbReference type="SUPFAM" id="SSF55073">
    <property type="entry name" value="Nucleotide cyclase"/>
    <property type="match status" value="1"/>
</dbReference>
<dbReference type="InterPro" id="IPR043128">
    <property type="entry name" value="Rev_trsase/Diguanyl_cyclase"/>
</dbReference>
<keyword evidence="6" id="KW-1185">Reference proteome</keyword>
<dbReference type="SUPFAM" id="SSF141868">
    <property type="entry name" value="EAL domain-like"/>
    <property type="match status" value="1"/>
</dbReference>
<dbReference type="InterPro" id="IPR001633">
    <property type="entry name" value="EAL_dom"/>
</dbReference>
<dbReference type="Pfam" id="PF14827">
    <property type="entry name" value="dCache_3"/>
    <property type="match status" value="1"/>
</dbReference>
<dbReference type="NCBIfam" id="TIGR00254">
    <property type="entry name" value="GGDEF"/>
    <property type="match status" value="1"/>
</dbReference>
<keyword evidence="1" id="KW-0812">Transmembrane</keyword>
<dbReference type="SMART" id="SM00052">
    <property type="entry name" value="EAL"/>
    <property type="match status" value="1"/>
</dbReference>
<proteinExistence type="predicted"/>
<dbReference type="SUPFAM" id="SSF55785">
    <property type="entry name" value="PYP-like sensor domain (PAS domain)"/>
    <property type="match status" value="1"/>
</dbReference>
<dbReference type="InterPro" id="IPR035965">
    <property type="entry name" value="PAS-like_dom_sf"/>
</dbReference>
<dbReference type="Pfam" id="PF00990">
    <property type="entry name" value="GGDEF"/>
    <property type="match status" value="1"/>
</dbReference>
<dbReference type="Gene3D" id="3.30.450.20">
    <property type="entry name" value="PAS domain"/>
    <property type="match status" value="1"/>
</dbReference>
<dbReference type="InterPro" id="IPR035919">
    <property type="entry name" value="EAL_sf"/>
</dbReference>
<dbReference type="SMART" id="SM00267">
    <property type="entry name" value="GGDEF"/>
    <property type="match status" value="1"/>
</dbReference>
<feature type="domain" description="EAL" evidence="3">
    <location>
        <begin position="699"/>
        <end position="949"/>
    </location>
</feature>